<proteinExistence type="predicted"/>
<organism evidence="1 2">
    <name type="scientific">Ahrensia kielensis</name>
    <dbReference type="NCBI Taxonomy" id="76980"/>
    <lineage>
        <taxon>Bacteria</taxon>
        <taxon>Pseudomonadati</taxon>
        <taxon>Pseudomonadota</taxon>
        <taxon>Alphaproteobacteria</taxon>
        <taxon>Hyphomicrobiales</taxon>
        <taxon>Ahrensiaceae</taxon>
        <taxon>Ahrensia</taxon>
    </lineage>
</organism>
<accession>A0ABU9T3J0</accession>
<protein>
    <submittedName>
        <fullName evidence="1">Uncharacterized protein</fullName>
    </submittedName>
</protein>
<dbReference type="RefSeq" id="WP_169385073.1">
    <property type="nucleotide sequence ID" value="NZ_JBBMQO010000002.1"/>
</dbReference>
<evidence type="ECO:0000313" key="1">
    <source>
        <dbReference type="EMBL" id="MEM5500685.1"/>
    </source>
</evidence>
<dbReference type="Proteomes" id="UP001477870">
    <property type="component" value="Unassembled WGS sequence"/>
</dbReference>
<comment type="caution">
    <text evidence="1">The sequence shown here is derived from an EMBL/GenBank/DDBJ whole genome shotgun (WGS) entry which is preliminary data.</text>
</comment>
<gene>
    <name evidence="1" type="ORF">WNY59_03690</name>
</gene>
<sequence length="139" mass="15064">MVGAAALLSAHAASAREVPSCSYTISAANILQLANGALPEGSAEGNPGDCVMQLQKTALDDEIALTTCPSHFQIRAENKSAFNLLVNLPVQKADSEYGKKYAEDRDRLRKSFSLAGCDKRVETYFSFSKDNSTFIERVQ</sequence>
<keyword evidence="2" id="KW-1185">Reference proteome</keyword>
<evidence type="ECO:0000313" key="2">
    <source>
        <dbReference type="Proteomes" id="UP001477870"/>
    </source>
</evidence>
<dbReference type="EMBL" id="JBBMQO010000002">
    <property type="protein sequence ID" value="MEM5500685.1"/>
    <property type="molecule type" value="Genomic_DNA"/>
</dbReference>
<reference evidence="1 2" key="1">
    <citation type="submission" date="2024-03" db="EMBL/GenBank/DDBJ databases">
        <title>Community enrichment and isolation of bacterial strains for fucoidan degradation.</title>
        <authorList>
            <person name="Sichert A."/>
        </authorList>
    </citation>
    <scope>NUCLEOTIDE SEQUENCE [LARGE SCALE GENOMIC DNA]</scope>
    <source>
        <strain evidence="1 2">AS62</strain>
    </source>
</reference>
<name>A0ABU9T3J0_9HYPH</name>